<gene>
    <name evidence="2" type="ORF">UFOPK1591_00458</name>
</gene>
<name>A0A6J6D005_9ZZZZ</name>
<feature type="transmembrane region" description="Helical" evidence="1">
    <location>
        <begin position="14"/>
        <end position="34"/>
    </location>
</feature>
<sequence>MTTKSPVRLRVSRIFQLNPDSILGLIMFGVVLGMQEPSDSPMAKAIISFVGVFALWMGHVFAHTMAGNNVTSDHRVSLRTSLRQSLRTSWPMFAWTAPSLAVLLIVPIFGATDEQSTDAGLITMMCSLFVIGGLIFAARRRSIPWRIAAGLATSLVGVVIVVVEILVRGLH</sequence>
<reference evidence="2" key="1">
    <citation type="submission" date="2020-05" db="EMBL/GenBank/DDBJ databases">
        <authorList>
            <person name="Chiriac C."/>
            <person name="Salcher M."/>
            <person name="Ghai R."/>
            <person name="Kavagutti S V."/>
        </authorList>
    </citation>
    <scope>NUCLEOTIDE SEQUENCE</scope>
</reference>
<organism evidence="2">
    <name type="scientific">freshwater metagenome</name>
    <dbReference type="NCBI Taxonomy" id="449393"/>
    <lineage>
        <taxon>unclassified sequences</taxon>
        <taxon>metagenomes</taxon>
        <taxon>ecological metagenomes</taxon>
    </lineage>
</organism>
<feature type="transmembrane region" description="Helical" evidence="1">
    <location>
        <begin position="121"/>
        <end position="138"/>
    </location>
</feature>
<protein>
    <submittedName>
        <fullName evidence="2">Unannotated protein</fullName>
    </submittedName>
</protein>
<proteinExistence type="predicted"/>
<keyword evidence="1" id="KW-0472">Membrane</keyword>
<keyword evidence="1" id="KW-1133">Transmembrane helix</keyword>
<feature type="transmembrane region" description="Helical" evidence="1">
    <location>
        <begin position="88"/>
        <end position="109"/>
    </location>
</feature>
<feature type="transmembrane region" description="Helical" evidence="1">
    <location>
        <begin position="145"/>
        <end position="167"/>
    </location>
</feature>
<accession>A0A6J6D005</accession>
<evidence type="ECO:0000313" key="2">
    <source>
        <dbReference type="EMBL" id="CAB4557092.1"/>
    </source>
</evidence>
<feature type="transmembrane region" description="Helical" evidence="1">
    <location>
        <begin position="46"/>
        <end position="67"/>
    </location>
</feature>
<dbReference type="AlphaFoldDB" id="A0A6J6D005"/>
<keyword evidence="1" id="KW-0812">Transmembrane</keyword>
<dbReference type="EMBL" id="CAEZTD010000023">
    <property type="protein sequence ID" value="CAB4557092.1"/>
    <property type="molecule type" value="Genomic_DNA"/>
</dbReference>
<evidence type="ECO:0000256" key="1">
    <source>
        <dbReference type="SAM" id="Phobius"/>
    </source>
</evidence>